<protein>
    <submittedName>
        <fullName evidence="1">Uncharacterized protein</fullName>
    </submittedName>
</protein>
<name>A0A0A9FEU7_ARUDO</name>
<organism evidence="1">
    <name type="scientific">Arundo donax</name>
    <name type="common">Giant reed</name>
    <name type="synonym">Donax arundinaceus</name>
    <dbReference type="NCBI Taxonomy" id="35708"/>
    <lineage>
        <taxon>Eukaryota</taxon>
        <taxon>Viridiplantae</taxon>
        <taxon>Streptophyta</taxon>
        <taxon>Embryophyta</taxon>
        <taxon>Tracheophyta</taxon>
        <taxon>Spermatophyta</taxon>
        <taxon>Magnoliopsida</taxon>
        <taxon>Liliopsida</taxon>
        <taxon>Poales</taxon>
        <taxon>Poaceae</taxon>
        <taxon>PACMAD clade</taxon>
        <taxon>Arundinoideae</taxon>
        <taxon>Arundineae</taxon>
        <taxon>Arundo</taxon>
    </lineage>
</organism>
<proteinExistence type="predicted"/>
<accession>A0A0A9FEU7</accession>
<reference evidence="1" key="1">
    <citation type="submission" date="2014-09" db="EMBL/GenBank/DDBJ databases">
        <authorList>
            <person name="Magalhaes I.L.F."/>
            <person name="Oliveira U."/>
            <person name="Santos F.R."/>
            <person name="Vidigal T.H.D.A."/>
            <person name="Brescovit A.D."/>
            <person name="Santos A.J."/>
        </authorList>
    </citation>
    <scope>NUCLEOTIDE SEQUENCE</scope>
    <source>
        <tissue evidence="1">Shoot tissue taken approximately 20 cm above the soil surface</tissue>
    </source>
</reference>
<dbReference type="EMBL" id="GBRH01191103">
    <property type="protein sequence ID" value="JAE06793.1"/>
    <property type="molecule type" value="Transcribed_RNA"/>
</dbReference>
<evidence type="ECO:0000313" key="1">
    <source>
        <dbReference type="EMBL" id="JAE06793.1"/>
    </source>
</evidence>
<sequence length="20" mass="2442">MQRSMRGSKSYPFALLYRFC</sequence>
<reference evidence="1" key="2">
    <citation type="journal article" date="2015" name="Data Brief">
        <title>Shoot transcriptome of the giant reed, Arundo donax.</title>
        <authorList>
            <person name="Barrero R.A."/>
            <person name="Guerrero F.D."/>
            <person name="Moolhuijzen P."/>
            <person name="Goolsby J.A."/>
            <person name="Tidwell J."/>
            <person name="Bellgard S.E."/>
            <person name="Bellgard M.I."/>
        </authorList>
    </citation>
    <scope>NUCLEOTIDE SEQUENCE</scope>
    <source>
        <tissue evidence="1">Shoot tissue taken approximately 20 cm above the soil surface</tissue>
    </source>
</reference>
<dbReference type="AlphaFoldDB" id="A0A0A9FEU7"/>